<feature type="chain" id="PRO_5046822768" evidence="1">
    <location>
        <begin position="30"/>
        <end position="333"/>
    </location>
</feature>
<evidence type="ECO:0000313" key="2">
    <source>
        <dbReference type="EMBL" id="MDF4023480.1"/>
    </source>
</evidence>
<name>A0ABT6B5T3_9GAMM</name>
<gene>
    <name evidence="2" type="ORF">P3W24_00630</name>
</gene>
<organism evidence="2 3">
    <name type="scientific">Luteibacter sahnii</name>
    <dbReference type="NCBI Taxonomy" id="3021977"/>
    <lineage>
        <taxon>Bacteria</taxon>
        <taxon>Pseudomonadati</taxon>
        <taxon>Pseudomonadota</taxon>
        <taxon>Gammaproteobacteria</taxon>
        <taxon>Lysobacterales</taxon>
        <taxon>Rhodanobacteraceae</taxon>
        <taxon>Luteibacter</taxon>
    </lineage>
</organism>
<dbReference type="Proteomes" id="UP001528850">
    <property type="component" value="Unassembled WGS sequence"/>
</dbReference>
<reference evidence="2 3" key="1">
    <citation type="journal article" date="2024" name="Curr. Microbiol.">
        <title>Luteibacter sahnii sp. nov., A Novel Yellow-Colored Xanthomonadin Pigment Producing Probiotic Bacterium from Healthy Rice Seed Microbiome.</title>
        <authorList>
            <person name="Jaiswal G."/>
            <person name="Rana R."/>
            <person name="Nayak P.K."/>
            <person name="Chouhan R."/>
            <person name="Gandhi S.G."/>
            <person name="Patel H.K."/>
            <person name="Patil P.B."/>
        </authorList>
    </citation>
    <scope>NUCLEOTIDE SEQUENCE [LARGE SCALE GENOMIC DNA]</scope>
    <source>
        <strain evidence="2 3">PPL201</strain>
    </source>
</reference>
<protein>
    <submittedName>
        <fullName evidence="2">Uncharacterized protein</fullName>
    </submittedName>
</protein>
<evidence type="ECO:0000313" key="3">
    <source>
        <dbReference type="Proteomes" id="UP001528850"/>
    </source>
</evidence>
<comment type="caution">
    <text evidence="2">The sequence shown here is derived from an EMBL/GenBank/DDBJ whole genome shotgun (WGS) entry which is preliminary data.</text>
</comment>
<sequence length="333" mass="35450">MKRFASLRRTVARAGIVAAIFAITLGAHATDSQDIAPSPQLTRVGSMPASAKPTGIPDDYVITPNGYFSPDCVATVHPGDRLQANGVIHRASGVMERAATCTKPNFTLSGERIEANGTHTFTHTPPPAQSGWVQAANYTSSKPIGRIVATWTVPSAPSTKSNQVIYFFPGLEQLPTVQSILQPVLGWNGYNDQAWTLASWNCCVDGTTFHSDPIPARTGDVVVGDTYSTCAAGQACSTWKIDSRNTTTGRTSSLTTNPYADLTWVFGGVLEVYNVATCGQYPGGPITFSNIQVYDRNNTRVSNPPWQGSNTSGIDPQCGYGLSTTATSATLSY</sequence>
<feature type="signal peptide" evidence="1">
    <location>
        <begin position="1"/>
        <end position="29"/>
    </location>
</feature>
<proteinExistence type="predicted"/>
<accession>A0ABT6B5T3</accession>
<keyword evidence="3" id="KW-1185">Reference proteome</keyword>
<keyword evidence="1" id="KW-0732">Signal</keyword>
<dbReference type="EMBL" id="JARJJS010000001">
    <property type="protein sequence ID" value="MDF4023480.1"/>
    <property type="molecule type" value="Genomic_DNA"/>
</dbReference>
<evidence type="ECO:0000256" key="1">
    <source>
        <dbReference type="SAM" id="SignalP"/>
    </source>
</evidence>